<evidence type="ECO:0000256" key="1">
    <source>
        <dbReference type="ARBA" id="ARBA00022747"/>
    </source>
</evidence>
<sequence>MLLTSYDSPSLHTLYLDWPLRGALLMQTLARVNRTFRGKDSGLLVASVPVAEHKYPPDKRQDAVVLVMNQLEALVTHRAA</sequence>
<keyword evidence="4" id="KW-1185">Reference proteome</keyword>
<organism evidence="3 4">
    <name type="scientific">Isoptericola sediminis</name>
    <dbReference type="NCBI Taxonomy" id="2733572"/>
    <lineage>
        <taxon>Bacteria</taxon>
        <taxon>Bacillati</taxon>
        <taxon>Actinomycetota</taxon>
        <taxon>Actinomycetes</taxon>
        <taxon>Micrococcales</taxon>
        <taxon>Promicromonosporaceae</taxon>
        <taxon>Isoptericola</taxon>
    </lineage>
</organism>
<proteinExistence type="predicted"/>
<dbReference type="Pfam" id="PF22679">
    <property type="entry name" value="T1R_D3-like"/>
    <property type="match status" value="1"/>
</dbReference>
<dbReference type="PANTHER" id="PTHR30195:SF15">
    <property type="entry name" value="TYPE I RESTRICTION ENZYME HINDI ENDONUCLEASE SUBUNIT"/>
    <property type="match status" value="1"/>
</dbReference>
<dbReference type="EMBL" id="JABFAJ010000018">
    <property type="protein sequence ID" value="NNU27782.1"/>
    <property type="molecule type" value="Genomic_DNA"/>
</dbReference>
<evidence type="ECO:0000313" key="4">
    <source>
        <dbReference type="Proteomes" id="UP000557204"/>
    </source>
</evidence>
<dbReference type="InterPro" id="IPR055180">
    <property type="entry name" value="HsdR_RecA-like_helicase_dom_2"/>
</dbReference>
<protein>
    <recommendedName>
        <fullName evidence="2">Restriction endonuclease type I HsdR second RecA-like helicase domain-containing protein</fullName>
    </recommendedName>
</protein>
<accession>A0A849JWU7</accession>
<evidence type="ECO:0000313" key="3">
    <source>
        <dbReference type="EMBL" id="NNU27782.1"/>
    </source>
</evidence>
<dbReference type="InterPro" id="IPR051268">
    <property type="entry name" value="Type-I_R_enzyme_R_subunit"/>
</dbReference>
<dbReference type="GO" id="GO:0009307">
    <property type="term" value="P:DNA restriction-modification system"/>
    <property type="evidence" value="ECO:0007669"/>
    <property type="project" value="UniProtKB-KW"/>
</dbReference>
<gene>
    <name evidence="3" type="ORF">HLI28_09545</name>
</gene>
<dbReference type="Proteomes" id="UP000557204">
    <property type="component" value="Unassembled WGS sequence"/>
</dbReference>
<dbReference type="Gene3D" id="3.40.50.300">
    <property type="entry name" value="P-loop containing nucleotide triphosphate hydrolases"/>
    <property type="match status" value="1"/>
</dbReference>
<name>A0A849JWU7_9MICO</name>
<dbReference type="PANTHER" id="PTHR30195">
    <property type="entry name" value="TYPE I SITE-SPECIFIC DEOXYRIBONUCLEASE PROTEIN SUBUNIT M AND R"/>
    <property type="match status" value="1"/>
</dbReference>
<keyword evidence="1" id="KW-0680">Restriction system</keyword>
<feature type="domain" description="Restriction endonuclease type I HsdR second RecA-like helicase" evidence="2">
    <location>
        <begin position="1"/>
        <end position="45"/>
    </location>
</feature>
<comment type="caution">
    <text evidence="3">The sequence shown here is derived from an EMBL/GenBank/DDBJ whole genome shotgun (WGS) entry which is preliminary data.</text>
</comment>
<dbReference type="InterPro" id="IPR027417">
    <property type="entry name" value="P-loop_NTPase"/>
</dbReference>
<reference evidence="3 4" key="1">
    <citation type="submission" date="2020-05" db="EMBL/GenBank/DDBJ databases">
        <title>Genome sequence of Isoptericola sp. JC619 isolated from Chilika lagoon, India.</title>
        <authorList>
            <person name="Kumar D."/>
            <person name="Appam K."/>
            <person name="Gandham S."/>
            <person name="Uppada J."/>
            <person name="Sasikala C."/>
            <person name="Venkata Ramana C."/>
        </authorList>
    </citation>
    <scope>NUCLEOTIDE SEQUENCE [LARGE SCALE GENOMIC DNA]</scope>
    <source>
        <strain evidence="3 4">JC619</strain>
    </source>
</reference>
<dbReference type="AlphaFoldDB" id="A0A849JWU7"/>
<evidence type="ECO:0000259" key="2">
    <source>
        <dbReference type="Pfam" id="PF22679"/>
    </source>
</evidence>